<dbReference type="Pfam" id="PF09835">
    <property type="entry name" value="DUF2062"/>
    <property type="match status" value="1"/>
</dbReference>
<dbReference type="InterPro" id="IPR018639">
    <property type="entry name" value="DUF2062"/>
</dbReference>
<keyword evidence="4" id="KW-1185">Reference proteome</keyword>
<dbReference type="KEGG" id="vai:BU251_02350"/>
<accession>A0A410P3E7</accession>
<dbReference type="AlphaFoldDB" id="A0A410P3E7"/>
<dbReference type="PANTHER" id="PTHR40547:SF1">
    <property type="entry name" value="SLL0298 PROTEIN"/>
    <property type="match status" value="1"/>
</dbReference>
<feature type="domain" description="DUF2062" evidence="2">
    <location>
        <begin position="12"/>
        <end position="147"/>
    </location>
</feature>
<evidence type="ECO:0000313" key="3">
    <source>
        <dbReference type="EMBL" id="QAT16650.1"/>
    </source>
</evidence>
<feature type="transmembrane region" description="Helical" evidence="1">
    <location>
        <begin position="115"/>
        <end position="142"/>
    </location>
</feature>
<feature type="transmembrane region" description="Helical" evidence="1">
    <location>
        <begin position="62"/>
        <end position="84"/>
    </location>
</feature>
<reference evidence="3 4" key="1">
    <citation type="submission" date="2017-01" db="EMBL/GenBank/DDBJ databases">
        <title>First insights into the biology of 'candidatus Vampirococcus archaeovorus'.</title>
        <authorList>
            <person name="Kizina J."/>
            <person name="Jordan S."/>
            <person name="Stueber K."/>
            <person name="Reinhardt R."/>
            <person name="Harder J."/>
        </authorList>
    </citation>
    <scope>NUCLEOTIDE SEQUENCE [LARGE SCALE GENOMIC DNA]</scope>
    <source>
        <strain evidence="3 4">LiM</strain>
    </source>
</reference>
<evidence type="ECO:0000313" key="4">
    <source>
        <dbReference type="Proteomes" id="UP000287243"/>
    </source>
</evidence>
<evidence type="ECO:0000259" key="2">
    <source>
        <dbReference type="Pfam" id="PF09835"/>
    </source>
</evidence>
<dbReference type="PANTHER" id="PTHR40547">
    <property type="entry name" value="SLL0298 PROTEIN"/>
    <property type="match status" value="1"/>
</dbReference>
<keyword evidence="1" id="KW-0812">Transmembrane</keyword>
<name>A0A410P3E7_VELA1</name>
<dbReference type="EMBL" id="CP019384">
    <property type="protein sequence ID" value="QAT16650.1"/>
    <property type="molecule type" value="Genomic_DNA"/>
</dbReference>
<sequence>MSKRSIKDMVSALAKVLKEHHAPHEVALGVAIGAFIAVLPLYGFHTLLCVIAAVLVPRANKLAILLGTNISLPPTIATITWTSYDIGRLILAHKRYPPLSWEYVRNFSISRFNEFYYPLFTGSLVLGLICAVVFYVITWAVASRMGRKHSLGK</sequence>
<dbReference type="RefSeq" id="WP_128699290.1">
    <property type="nucleotide sequence ID" value="NZ_CP019384.1"/>
</dbReference>
<dbReference type="Proteomes" id="UP000287243">
    <property type="component" value="Chromosome"/>
</dbReference>
<protein>
    <recommendedName>
        <fullName evidence="2">DUF2062 domain-containing protein</fullName>
    </recommendedName>
</protein>
<proteinExistence type="predicted"/>
<keyword evidence="1" id="KW-1133">Transmembrane helix</keyword>
<organism evidence="3 4">
    <name type="scientific">Velamenicoccus archaeovorus</name>
    <dbReference type="NCBI Taxonomy" id="1930593"/>
    <lineage>
        <taxon>Bacteria</taxon>
        <taxon>Pseudomonadati</taxon>
        <taxon>Candidatus Omnitrophota</taxon>
        <taxon>Candidatus Velamenicoccus</taxon>
    </lineage>
</organism>
<dbReference type="OrthoDB" id="7360463at2"/>
<evidence type="ECO:0000256" key="1">
    <source>
        <dbReference type="SAM" id="Phobius"/>
    </source>
</evidence>
<keyword evidence="1" id="KW-0472">Membrane</keyword>
<gene>
    <name evidence="3" type="ORF">BU251_02350</name>
</gene>
<feature type="transmembrane region" description="Helical" evidence="1">
    <location>
        <begin position="26"/>
        <end position="55"/>
    </location>
</feature>